<gene>
    <name evidence="1" type="ORF">PICST_37629</name>
</gene>
<dbReference type="OMA" id="CGCADSY"/>
<dbReference type="eggNOG" id="ENOG502TE7V">
    <property type="taxonomic scope" value="Eukaryota"/>
</dbReference>
<dbReference type="OrthoDB" id="4085733at2759"/>
<protein>
    <submittedName>
        <fullName evidence="1">Uncharacterized protein</fullName>
    </submittedName>
</protein>
<dbReference type="KEGG" id="pic:PICST_37629"/>
<comment type="caution">
    <text evidence="1">The sequence shown here is derived from an EMBL/GenBank/DDBJ whole genome shotgun (WGS) entry which is preliminary data.</text>
</comment>
<dbReference type="RefSeq" id="XP_001387394.1">
    <property type="nucleotide sequence ID" value="XM_001387357.1"/>
</dbReference>
<sequence>MEATRLTHILDNTYIPPRKIESELTVPPYHPCLIVQDKQTDTTKLKPCGCADSYCVKNAPDWIPRAKR</sequence>
<evidence type="ECO:0000313" key="1">
    <source>
        <dbReference type="EMBL" id="EAZ63371.1"/>
    </source>
</evidence>
<dbReference type="AlphaFoldDB" id="A3GFL3"/>
<name>A3GFL3_PICST</name>
<dbReference type="GeneID" id="4851062"/>
<accession>A3GFL3</accession>
<organism evidence="1 2">
    <name type="scientific">Scheffersomyces stipitis (strain ATCC 58785 / CBS 6054 / NBRC 10063 / NRRL Y-11545)</name>
    <name type="common">Yeast</name>
    <name type="synonym">Pichia stipitis</name>
    <dbReference type="NCBI Taxonomy" id="322104"/>
    <lineage>
        <taxon>Eukaryota</taxon>
        <taxon>Fungi</taxon>
        <taxon>Dikarya</taxon>
        <taxon>Ascomycota</taxon>
        <taxon>Saccharomycotina</taxon>
        <taxon>Pichiomycetes</taxon>
        <taxon>Debaryomycetaceae</taxon>
        <taxon>Scheffersomyces</taxon>
    </lineage>
</organism>
<proteinExistence type="predicted"/>
<dbReference type="InParanoid" id="A3GFL3"/>
<dbReference type="HOGENOM" id="CLU_2793931_0_0_1"/>
<evidence type="ECO:0000313" key="2">
    <source>
        <dbReference type="Proteomes" id="UP000002258"/>
    </source>
</evidence>
<keyword evidence="2" id="KW-1185">Reference proteome</keyword>
<dbReference type="Proteomes" id="UP000002258">
    <property type="component" value="Chromosome 1"/>
</dbReference>
<dbReference type="EMBL" id="AAVQ01000001">
    <property type="protein sequence ID" value="EAZ63371.1"/>
    <property type="molecule type" value="Genomic_DNA"/>
</dbReference>
<reference evidence="1 2" key="1">
    <citation type="journal article" date="2007" name="Nat. Biotechnol.">
        <title>Genome sequence of the lignocellulose-bioconverting and xylose-fermenting yeast Pichia stipitis.</title>
        <authorList>
            <person name="Jeffries T.W."/>
            <person name="Grigoriev I.V."/>
            <person name="Grimwood J."/>
            <person name="Laplaza J.M."/>
            <person name="Aerts A."/>
            <person name="Salamov A."/>
            <person name="Schmutz J."/>
            <person name="Lindquist E."/>
            <person name="Dehal P."/>
            <person name="Shapiro H."/>
            <person name="Jin Y.S."/>
            <person name="Passoth V."/>
            <person name="Richardson P.M."/>
        </authorList>
    </citation>
    <scope>NUCLEOTIDE SEQUENCE [LARGE SCALE GENOMIC DNA]</scope>
    <source>
        <strain evidence="2">ATCC 58785 / CBS 6054 / NBRC 10063 / NRRL Y-11545</strain>
    </source>
</reference>